<dbReference type="PANTHER" id="PTHR24388:SF100">
    <property type="entry name" value="ZINC FINGER PROTEIN 423"/>
    <property type="match status" value="1"/>
</dbReference>
<comment type="similarity">
    <text evidence="10">Belongs to the snail C2H2-type zinc-finger protein family.</text>
</comment>
<dbReference type="GO" id="GO:0005634">
    <property type="term" value="C:nucleus"/>
    <property type="evidence" value="ECO:0007669"/>
    <property type="project" value="UniProtKB-SubCell"/>
</dbReference>
<feature type="domain" description="C2H2-type" evidence="14">
    <location>
        <begin position="344"/>
        <end position="373"/>
    </location>
</feature>
<dbReference type="GO" id="GO:0008270">
    <property type="term" value="F:zinc ion binding"/>
    <property type="evidence" value="ECO:0007669"/>
    <property type="project" value="UniProtKB-KW"/>
</dbReference>
<dbReference type="Pfam" id="PF00096">
    <property type="entry name" value="zf-C2H2"/>
    <property type="match status" value="3"/>
</dbReference>
<gene>
    <name evidence="15" type="ORF">PVAND_009029</name>
</gene>
<organism evidence="15 16">
    <name type="scientific">Polypedilum vanderplanki</name>
    <name type="common">Sleeping chironomid midge</name>
    <dbReference type="NCBI Taxonomy" id="319348"/>
    <lineage>
        <taxon>Eukaryota</taxon>
        <taxon>Metazoa</taxon>
        <taxon>Ecdysozoa</taxon>
        <taxon>Arthropoda</taxon>
        <taxon>Hexapoda</taxon>
        <taxon>Insecta</taxon>
        <taxon>Pterygota</taxon>
        <taxon>Neoptera</taxon>
        <taxon>Endopterygota</taxon>
        <taxon>Diptera</taxon>
        <taxon>Nematocera</taxon>
        <taxon>Chironomoidea</taxon>
        <taxon>Chironomidae</taxon>
        <taxon>Chironominae</taxon>
        <taxon>Polypedilum</taxon>
        <taxon>Polypedilum</taxon>
    </lineage>
</organism>
<evidence type="ECO:0000256" key="13">
    <source>
        <dbReference type="SAM" id="MobiDB-lite"/>
    </source>
</evidence>
<evidence type="ECO:0000256" key="6">
    <source>
        <dbReference type="ARBA" id="ARBA00023015"/>
    </source>
</evidence>
<keyword evidence="3" id="KW-0677">Repeat</keyword>
<comment type="caution">
    <text evidence="15">The sequence shown here is derived from an EMBL/GenBank/DDBJ whole genome shotgun (WGS) entry which is preliminary data.</text>
</comment>
<evidence type="ECO:0000256" key="9">
    <source>
        <dbReference type="ARBA" id="ARBA00023242"/>
    </source>
</evidence>
<dbReference type="GO" id="GO:0000978">
    <property type="term" value="F:RNA polymerase II cis-regulatory region sequence-specific DNA binding"/>
    <property type="evidence" value="ECO:0007669"/>
    <property type="project" value="TreeGrafter"/>
</dbReference>
<dbReference type="Gene3D" id="3.30.160.60">
    <property type="entry name" value="Classic Zinc Finger"/>
    <property type="match status" value="4"/>
</dbReference>
<dbReference type="SMART" id="SM00355">
    <property type="entry name" value="ZnF_C2H2"/>
    <property type="match status" value="5"/>
</dbReference>
<dbReference type="FunFam" id="3.30.160.60:FF:001500">
    <property type="entry name" value="Zinc finger protein 292"/>
    <property type="match status" value="1"/>
</dbReference>
<feature type="domain" description="C2H2-type" evidence="14">
    <location>
        <begin position="316"/>
        <end position="343"/>
    </location>
</feature>
<dbReference type="PANTHER" id="PTHR24388">
    <property type="entry name" value="ZINC FINGER PROTEIN"/>
    <property type="match status" value="1"/>
</dbReference>
<protein>
    <recommendedName>
        <fullName evidence="11">Escargot/snail protein homolog</fullName>
    </recommendedName>
</protein>
<dbReference type="PROSITE" id="PS00028">
    <property type="entry name" value="ZINC_FINGER_C2H2_1"/>
    <property type="match status" value="4"/>
</dbReference>
<dbReference type="InterPro" id="IPR036236">
    <property type="entry name" value="Znf_C2H2_sf"/>
</dbReference>
<evidence type="ECO:0000256" key="7">
    <source>
        <dbReference type="ARBA" id="ARBA00023125"/>
    </source>
</evidence>
<evidence type="ECO:0000256" key="11">
    <source>
        <dbReference type="ARBA" id="ARBA00073761"/>
    </source>
</evidence>
<evidence type="ECO:0000313" key="15">
    <source>
        <dbReference type="EMBL" id="KAG5679464.1"/>
    </source>
</evidence>
<evidence type="ECO:0000256" key="5">
    <source>
        <dbReference type="ARBA" id="ARBA00022833"/>
    </source>
</evidence>
<feature type="region of interest" description="Disordered" evidence="13">
    <location>
        <begin position="408"/>
        <end position="429"/>
    </location>
</feature>
<evidence type="ECO:0000256" key="10">
    <source>
        <dbReference type="ARBA" id="ARBA00037948"/>
    </source>
</evidence>
<feature type="domain" description="C2H2-type" evidence="14">
    <location>
        <begin position="290"/>
        <end position="317"/>
    </location>
</feature>
<accession>A0A9J6CC77</accession>
<comment type="subcellular location">
    <subcellularLocation>
        <location evidence="1">Nucleus</location>
    </subcellularLocation>
</comment>
<evidence type="ECO:0000256" key="3">
    <source>
        <dbReference type="ARBA" id="ARBA00022737"/>
    </source>
</evidence>
<feature type="domain" description="C2H2-type" evidence="14">
    <location>
        <begin position="259"/>
        <end position="286"/>
    </location>
</feature>
<evidence type="ECO:0000256" key="4">
    <source>
        <dbReference type="ARBA" id="ARBA00022771"/>
    </source>
</evidence>
<dbReference type="AlphaFoldDB" id="A0A9J6CC77"/>
<dbReference type="FunFam" id="3.30.160.60:FF:000043">
    <property type="entry name" value="Scratch family zinc finger 2"/>
    <property type="match status" value="1"/>
</dbReference>
<dbReference type="FunFam" id="3.30.160.60:FF:000322">
    <property type="entry name" value="GDNF-inducible zinc finger protein 1"/>
    <property type="match status" value="1"/>
</dbReference>
<proteinExistence type="inferred from homology"/>
<evidence type="ECO:0000256" key="12">
    <source>
        <dbReference type="PROSITE-ProRule" id="PRU00042"/>
    </source>
</evidence>
<evidence type="ECO:0000313" key="16">
    <source>
        <dbReference type="Proteomes" id="UP001107558"/>
    </source>
</evidence>
<name>A0A9J6CC77_POLVA</name>
<evidence type="ECO:0000256" key="1">
    <source>
        <dbReference type="ARBA" id="ARBA00004123"/>
    </source>
</evidence>
<keyword evidence="6" id="KW-0805">Transcription regulation</keyword>
<evidence type="ECO:0000256" key="2">
    <source>
        <dbReference type="ARBA" id="ARBA00022723"/>
    </source>
</evidence>
<keyword evidence="7" id="KW-0238">DNA-binding</keyword>
<dbReference type="PROSITE" id="PS50157">
    <property type="entry name" value="ZINC_FINGER_C2H2_2"/>
    <property type="match status" value="5"/>
</dbReference>
<sequence>MCEYKRATTFGRIGTETADIRKHTNTRGVEEMVQELQQKTVPEEFFNLTQLAEVVTIAGKLSTTDINEIRNYINKSENCDTNCKTQMENTRILSHYNEKHNSYESTKKKWKNHWENFKDQETQFNENLNYTNNRAGNQMHENSPSSISPKTYAFISSSCSSVSSDCDDDSTKSLLSYSHKVFDRKKQRSFKQSSTESEYEFHFECQRQSSYGSDGTQFIRDTSSCDTELLKIGDSGYDEVKDEKVNEDGSSSEIKTDDHMCPECGKKYSTSSNLARHRQTHRSLQDKKARRCQICGKVYVSMPAFSMHVRTHNQNCQCPHCGKSFSRPWLLQGHIRTHTGEKPFKCNFAGCQKAFADKSNLRAHVQTHSNTKPHCCTACGKRFALKSYLYKHEESSCIKNKAEGKTKPIKRANKGRNKEAQSLTCDNKSTEEKSTEMILKSQQSALVKEKIKSIFEDRINNQLENGEKKTFITLKPRQELELQNNAIIENRISVIRSVSSFLSEQNLCTPVTFQYVNEPSANI</sequence>
<dbReference type="InterPro" id="IPR050527">
    <property type="entry name" value="Snail/Krueppel_Znf"/>
</dbReference>
<keyword evidence="4 12" id="KW-0863">Zinc-finger</keyword>
<reference evidence="15" key="1">
    <citation type="submission" date="2021-03" db="EMBL/GenBank/DDBJ databases">
        <title>Chromosome level genome of the anhydrobiotic midge Polypedilum vanderplanki.</title>
        <authorList>
            <person name="Yoshida Y."/>
            <person name="Kikawada T."/>
            <person name="Gusev O."/>
        </authorList>
    </citation>
    <scope>NUCLEOTIDE SEQUENCE</scope>
    <source>
        <strain evidence="15">NIAS01</strain>
        <tissue evidence="15">Whole body or cell culture</tissue>
    </source>
</reference>
<dbReference type="EMBL" id="JADBJN010000002">
    <property type="protein sequence ID" value="KAG5679464.1"/>
    <property type="molecule type" value="Genomic_DNA"/>
</dbReference>
<dbReference type="GO" id="GO:0000981">
    <property type="term" value="F:DNA-binding transcription factor activity, RNA polymerase II-specific"/>
    <property type="evidence" value="ECO:0007669"/>
    <property type="project" value="TreeGrafter"/>
</dbReference>
<dbReference type="OrthoDB" id="5428132at2759"/>
<evidence type="ECO:0000256" key="8">
    <source>
        <dbReference type="ARBA" id="ARBA00023163"/>
    </source>
</evidence>
<dbReference type="Proteomes" id="UP001107558">
    <property type="component" value="Chromosome 2"/>
</dbReference>
<feature type="domain" description="C2H2-type" evidence="14">
    <location>
        <begin position="374"/>
        <end position="408"/>
    </location>
</feature>
<keyword evidence="9" id="KW-0539">Nucleus</keyword>
<evidence type="ECO:0000259" key="14">
    <source>
        <dbReference type="PROSITE" id="PS50157"/>
    </source>
</evidence>
<keyword evidence="8" id="KW-0804">Transcription</keyword>
<dbReference type="InterPro" id="IPR013087">
    <property type="entry name" value="Znf_C2H2_type"/>
</dbReference>
<keyword evidence="5" id="KW-0862">Zinc</keyword>
<dbReference type="SUPFAM" id="SSF57667">
    <property type="entry name" value="beta-beta-alpha zinc fingers"/>
    <property type="match status" value="2"/>
</dbReference>
<keyword evidence="16" id="KW-1185">Reference proteome</keyword>
<keyword evidence="2" id="KW-0479">Metal-binding</keyword>